<evidence type="ECO:0000256" key="1">
    <source>
        <dbReference type="SAM" id="SignalP"/>
    </source>
</evidence>
<feature type="chain" id="PRO_5045411526" evidence="1">
    <location>
        <begin position="22"/>
        <end position="231"/>
    </location>
</feature>
<dbReference type="RefSeq" id="WP_302720611.1">
    <property type="nucleotide sequence ID" value="NZ_JAULRU010000154.1"/>
</dbReference>
<feature type="signal peptide" evidence="1">
    <location>
        <begin position="1"/>
        <end position="21"/>
    </location>
</feature>
<name>A0ABU4S2R3_9GAMM</name>
<evidence type="ECO:0000313" key="4">
    <source>
        <dbReference type="Proteomes" id="UP001273505"/>
    </source>
</evidence>
<comment type="caution">
    <text evidence="3">The sequence shown here is derived from an EMBL/GenBank/DDBJ whole genome shotgun (WGS) entry which is preliminary data.</text>
</comment>
<evidence type="ECO:0000313" key="3">
    <source>
        <dbReference type="EMBL" id="MDX6851445.1"/>
    </source>
</evidence>
<reference evidence="3 4" key="1">
    <citation type="submission" date="2023-11" db="EMBL/GenBank/DDBJ databases">
        <title>Gilvimarinus fulvus sp. nov., isolated from the surface of Kelp.</title>
        <authorList>
            <person name="Sun Y.Y."/>
            <person name="Gong Y."/>
            <person name="Du Z.J."/>
        </authorList>
    </citation>
    <scope>NUCLEOTIDE SEQUENCE [LARGE SCALE GENOMIC DNA]</scope>
    <source>
        <strain evidence="3 4">SDUM040013</strain>
    </source>
</reference>
<organism evidence="3 4">
    <name type="scientific">Gilvimarinus gilvus</name>
    <dbReference type="NCBI Taxonomy" id="3058038"/>
    <lineage>
        <taxon>Bacteria</taxon>
        <taxon>Pseudomonadati</taxon>
        <taxon>Pseudomonadota</taxon>
        <taxon>Gammaproteobacteria</taxon>
        <taxon>Cellvibrionales</taxon>
        <taxon>Cellvibrionaceae</taxon>
        <taxon>Gilvimarinus</taxon>
    </lineage>
</organism>
<dbReference type="EMBL" id="JAXAFO010000060">
    <property type="protein sequence ID" value="MDX6851445.1"/>
    <property type="molecule type" value="Genomic_DNA"/>
</dbReference>
<feature type="domain" description="3-keto-alpha-glucoside-1,2-lyase/3-keto-2-hydroxy-glucal hydratase" evidence="2">
    <location>
        <begin position="29"/>
        <end position="228"/>
    </location>
</feature>
<dbReference type="Proteomes" id="UP001273505">
    <property type="component" value="Unassembled WGS sequence"/>
</dbReference>
<keyword evidence="4" id="KW-1185">Reference proteome</keyword>
<evidence type="ECO:0000259" key="2">
    <source>
        <dbReference type="Pfam" id="PF06439"/>
    </source>
</evidence>
<sequence>MRRYRFTAALIGCLLSAAAQAEKISIGSDPNLWMNVTSYGEAHWLGNEIHLLSTGNWFFLTKKRYSDFELELEVKVPKLDEYVNSGIIFRSQIAYQESIESYYTFGYQAEVDPSDRRWSGGLYEQGTERQWLFPLHAERSAPGEHLQENLSPQWTDDKKNAFTVGDWNHYRIRAQGPEIKVWVNGVLTTHIKDTKFSEGHIGIQHHGSEAFTESGDTANTVKFRNIYIQAL</sequence>
<gene>
    <name evidence="3" type="ORF">SCD92_18895</name>
</gene>
<accession>A0ABU4S2R3</accession>
<dbReference type="Gene3D" id="2.60.120.560">
    <property type="entry name" value="Exo-inulinase, domain 1"/>
    <property type="match status" value="1"/>
</dbReference>
<dbReference type="Pfam" id="PF06439">
    <property type="entry name" value="3keto-disac_hyd"/>
    <property type="match status" value="1"/>
</dbReference>
<protein>
    <submittedName>
        <fullName evidence="3">DUF1080 domain-containing protein</fullName>
    </submittedName>
</protein>
<proteinExistence type="predicted"/>
<keyword evidence="1" id="KW-0732">Signal</keyword>
<dbReference type="InterPro" id="IPR010496">
    <property type="entry name" value="AL/BT2_dom"/>
</dbReference>